<evidence type="ECO:0000256" key="5">
    <source>
        <dbReference type="ARBA" id="ARBA00022729"/>
    </source>
</evidence>
<evidence type="ECO:0000313" key="15">
    <source>
        <dbReference type="EMBL" id="MBS7825302.1"/>
    </source>
</evidence>
<evidence type="ECO:0000256" key="8">
    <source>
        <dbReference type="ARBA" id="ARBA00023136"/>
    </source>
</evidence>
<keyword evidence="4 10" id="KW-0812">Transmembrane</keyword>
<organism evidence="15 16">
    <name type="scientific">Wohlfahrtiimonas chitiniclastica</name>
    <dbReference type="NCBI Taxonomy" id="400946"/>
    <lineage>
        <taxon>Bacteria</taxon>
        <taxon>Pseudomonadati</taxon>
        <taxon>Pseudomonadota</taxon>
        <taxon>Gammaproteobacteria</taxon>
        <taxon>Cardiobacteriales</taxon>
        <taxon>Ignatzschineriaceae</taxon>
        <taxon>Wohlfahrtiimonas</taxon>
    </lineage>
</organism>
<proteinExistence type="inferred from homology"/>
<evidence type="ECO:0000256" key="12">
    <source>
        <dbReference type="SAM" id="SignalP"/>
    </source>
</evidence>
<reference evidence="15" key="1">
    <citation type="submission" date="2021-03" db="EMBL/GenBank/DDBJ databases">
        <title>Identification and antibiotic profiling of Wohlfahrtiimonas chitiniclastica, an underestimated human pathogen.</title>
        <authorList>
            <person name="Kopf A."/>
            <person name="Bunk B."/>
            <person name="Coldewey S."/>
            <person name="Gunzer F."/>
            <person name="Riedel T."/>
            <person name="Schroettner P."/>
        </authorList>
    </citation>
    <scope>NUCLEOTIDE SEQUENCE</scope>
    <source>
        <strain evidence="15">DSM 100917</strain>
    </source>
</reference>
<dbReference type="EMBL" id="JAGIBU010000010">
    <property type="protein sequence ID" value="MBS7825302.1"/>
    <property type="molecule type" value="Genomic_DNA"/>
</dbReference>
<evidence type="ECO:0000256" key="2">
    <source>
        <dbReference type="ARBA" id="ARBA00022448"/>
    </source>
</evidence>
<dbReference type="RefSeq" id="WP_213403153.1">
    <property type="nucleotide sequence ID" value="NZ_JAGIBT010000012.1"/>
</dbReference>
<evidence type="ECO:0000256" key="9">
    <source>
        <dbReference type="ARBA" id="ARBA00023237"/>
    </source>
</evidence>
<evidence type="ECO:0000256" key="4">
    <source>
        <dbReference type="ARBA" id="ARBA00022692"/>
    </source>
</evidence>
<comment type="similarity">
    <text evidence="10 11">Belongs to the TonB-dependent receptor family.</text>
</comment>
<keyword evidence="2 10" id="KW-0813">Transport</keyword>
<feature type="chain" id="PRO_5044204750" evidence="12">
    <location>
        <begin position="22"/>
        <end position="624"/>
    </location>
</feature>
<evidence type="ECO:0000313" key="16">
    <source>
        <dbReference type="Proteomes" id="UP000680020"/>
    </source>
</evidence>
<evidence type="ECO:0000259" key="14">
    <source>
        <dbReference type="Pfam" id="PF07715"/>
    </source>
</evidence>
<dbReference type="AlphaFoldDB" id="A0AB35BZM4"/>
<dbReference type="InterPro" id="IPR037066">
    <property type="entry name" value="Plug_dom_sf"/>
</dbReference>
<keyword evidence="9 10" id="KW-0998">Cell outer membrane</keyword>
<dbReference type="PROSITE" id="PS52016">
    <property type="entry name" value="TONB_DEPENDENT_REC_3"/>
    <property type="match status" value="1"/>
</dbReference>
<dbReference type="Proteomes" id="UP000680020">
    <property type="component" value="Unassembled WGS sequence"/>
</dbReference>
<dbReference type="Pfam" id="PF00593">
    <property type="entry name" value="TonB_dep_Rec_b-barrel"/>
    <property type="match status" value="1"/>
</dbReference>
<dbReference type="SUPFAM" id="SSF56935">
    <property type="entry name" value="Porins"/>
    <property type="match status" value="1"/>
</dbReference>
<dbReference type="Pfam" id="PF07715">
    <property type="entry name" value="Plug"/>
    <property type="match status" value="1"/>
</dbReference>
<dbReference type="InterPro" id="IPR012910">
    <property type="entry name" value="Plug_dom"/>
</dbReference>
<keyword evidence="6" id="KW-0406">Ion transport</keyword>
<keyword evidence="15" id="KW-0675">Receptor</keyword>
<evidence type="ECO:0000256" key="11">
    <source>
        <dbReference type="RuleBase" id="RU003357"/>
    </source>
</evidence>
<dbReference type="InterPro" id="IPR039426">
    <property type="entry name" value="TonB-dep_rcpt-like"/>
</dbReference>
<dbReference type="GO" id="GO:0006811">
    <property type="term" value="P:monoatomic ion transport"/>
    <property type="evidence" value="ECO:0007669"/>
    <property type="project" value="UniProtKB-KW"/>
</dbReference>
<protein>
    <submittedName>
        <fullName evidence="15">TonB-dependent receptor</fullName>
    </submittedName>
</protein>
<evidence type="ECO:0000256" key="6">
    <source>
        <dbReference type="ARBA" id="ARBA00023065"/>
    </source>
</evidence>
<evidence type="ECO:0000256" key="7">
    <source>
        <dbReference type="ARBA" id="ARBA00023077"/>
    </source>
</evidence>
<feature type="domain" description="TonB-dependent receptor plug" evidence="14">
    <location>
        <begin position="47"/>
        <end position="152"/>
    </location>
</feature>
<feature type="signal peptide" evidence="12">
    <location>
        <begin position="1"/>
        <end position="21"/>
    </location>
</feature>
<keyword evidence="7 11" id="KW-0798">TonB box</keyword>
<dbReference type="InterPro" id="IPR000531">
    <property type="entry name" value="Beta-barrel_TonB"/>
</dbReference>
<comment type="caution">
    <text evidence="15">The sequence shown here is derived from an EMBL/GenBank/DDBJ whole genome shotgun (WGS) entry which is preliminary data.</text>
</comment>
<feature type="domain" description="TonB-dependent receptor-like beta-barrel" evidence="13">
    <location>
        <begin position="216"/>
        <end position="598"/>
    </location>
</feature>
<dbReference type="GO" id="GO:0015889">
    <property type="term" value="P:cobalamin transport"/>
    <property type="evidence" value="ECO:0007669"/>
    <property type="project" value="TreeGrafter"/>
</dbReference>
<keyword evidence="8 10" id="KW-0472">Membrane</keyword>
<evidence type="ECO:0000256" key="10">
    <source>
        <dbReference type="PROSITE-ProRule" id="PRU01360"/>
    </source>
</evidence>
<evidence type="ECO:0000259" key="13">
    <source>
        <dbReference type="Pfam" id="PF00593"/>
    </source>
</evidence>
<dbReference type="GO" id="GO:0009279">
    <property type="term" value="C:cell outer membrane"/>
    <property type="evidence" value="ECO:0007669"/>
    <property type="project" value="UniProtKB-SubCell"/>
</dbReference>
<gene>
    <name evidence="15" type="ORF">J7561_08825</name>
</gene>
<sequence>MKTHQLCAALSAALLAPIAFADDAINVSSEDNTIVFTANRADQALDTVGSSINVITEEQLARGQYQRVSDALATLPGINVSTASANGTSNVFIRGLGSSNYLVMIDGVVMNNPALYDRSFDFSSLNTLNIDRIEVLKGPQSTLYGSNAMAGVIQVFTKKGGPQRTTVTLEGGSYEHVKTTIQTQGMTDTLSYAFTAGLEQEHGVSAADAKLPGNSERDHYKNRNLSGYMNYAPTDFINFDVMLRYDQQRTDTDNGGGPDEDNLESYQRSKQLLGRFAINTINLNEQWLSSLIYDAQKATLKYYDPKPNGDYTGTQQTITWQNTLTLHPDFQTLFGASYNKESIKLTPSTDVWKKSMKTTSVYLDQHLNFANRFFNTIGLRYDDHSTFGDKVTYRLTSRFNVNDYIALKGSYGTGYKTPTIVQLYDKKYGNSALKAQTSKGYDIGVVITPHASTTIDVTYFHQKINHNIAFTNYFVNRDFKSKGWELSTQTILNDQWSFGLNYTYTNAREYQSNGQSVISHKALRVPKHMFGAHVNYQPNERLNLFAETKYTGTAQDKYFDSKTFAAEPKQLKAYWMVNLAADYQINDTVSIYGRVNNLLDKQYYSVWGYGQKRINGNIGVKVAF</sequence>
<dbReference type="PANTHER" id="PTHR30069:SF53">
    <property type="entry name" value="COLICIN I RECEPTOR-RELATED"/>
    <property type="match status" value="1"/>
</dbReference>
<keyword evidence="5 12" id="KW-0732">Signal</keyword>
<keyword evidence="3 10" id="KW-1134">Transmembrane beta strand</keyword>
<comment type="subcellular location">
    <subcellularLocation>
        <location evidence="1 10">Cell outer membrane</location>
        <topology evidence="1 10">Multi-pass membrane protein</topology>
    </subcellularLocation>
</comment>
<name>A0AB35BZM4_9GAMM</name>
<dbReference type="CDD" id="cd01347">
    <property type="entry name" value="ligand_gated_channel"/>
    <property type="match status" value="1"/>
</dbReference>
<dbReference type="InterPro" id="IPR036942">
    <property type="entry name" value="Beta-barrel_TonB_sf"/>
</dbReference>
<dbReference type="PANTHER" id="PTHR30069">
    <property type="entry name" value="TONB-DEPENDENT OUTER MEMBRANE RECEPTOR"/>
    <property type="match status" value="1"/>
</dbReference>
<dbReference type="Gene3D" id="2.170.130.10">
    <property type="entry name" value="TonB-dependent receptor, plug domain"/>
    <property type="match status" value="1"/>
</dbReference>
<accession>A0AB35BZM4</accession>
<evidence type="ECO:0000256" key="3">
    <source>
        <dbReference type="ARBA" id="ARBA00022452"/>
    </source>
</evidence>
<dbReference type="Gene3D" id="2.40.170.20">
    <property type="entry name" value="TonB-dependent receptor, beta-barrel domain"/>
    <property type="match status" value="1"/>
</dbReference>
<evidence type="ECO:0000256" key="1">
    <source>
        <dbReference type="ARBA" id="ARBA00004571"/>
    </source>
</evidence>